<dbReference type="EMBL" id="CAXDID020000554">
    <property type="protein sequence ID" value="CAL6102353.1"/>
    <property type="molecule type" value="Genomic_DNA"/>
</dbReference>
<keyword evidence="8" id="KW-0811">Translocation</keyword>
<dbReference type="InterPro" id="IPR037363">
    <property type="entry name" value="Sec13/Seh1_fam"/>
</dbReference>
<evidence type="ECO:0000313" key="12">
    <source>
        <dbReference type="EMBL" id="CAL6102353.1"/>
    </source>
</evidence>
<dbReference type="InterPro" id="IPR036322">
    <property type="entry name" value="WD40_repeat_dom_sf"/>
</dbReference>
<evidence type="ECO:0000256" key="9">
    <source>
        <dbReference type="ARBA" id="ARBA00023132"/>
    </source>
</evidence>
<dbReference type="InterPro" id="IPR015943">
    <property type="entry name" value="WD40/YVTN_repeat-like_dom_sf"/>
</dbReference>
<comment type="subcellular location">
    <subcellularLocation>
        <location evidence="1">Nucleus</location>
        <location evidence="1">Nuclear pore complex</location>
    </subcellularLocation>
</comment>
<proteinExistence type="inferred from homology"/>
<evidence type="ECO:0000256" key="10">
    <source>
        <dbReference type="ARBA" id="ARBA00023242"/>
    </source>
</evidence>
<dbReference type="InterPro" id="IPR001680">
    <property type="entry name" value="WD40_rpt"/>
</dbReference>
<dbReference type="Pfam" id="PF00400">
    <property type="entry name" value="WD40"/>
    <property type="match status" value="1"/>
</dbReference>
<keyword evidence="4" id="KW-0853">WD repeat</keyword>
<evidence type="ECO:0000313" key="11">
    <source>
        <dbReference type="EMBL" id="CAI9917408.1"/>
    </source>
</evidence>
<dbReference type="GO" id="GO:0051028">
    <property type="term" value="P:mRNA transport"/>
    <property type="evidence" value="ECO:0007669"/>
    <property type="project" value="UniProtKB-KW"/>
</dbReference>
<organism evidence="11">
    <name type="scientific">Hexamita inflata</name>
    <dbReference type="NCBI Taxonomy" id="28002"/>
    <lineage>
        <taxon>Eukaryota</taxon>
        <taxon>Metamonada</taxon>
        <taxon>Diplomonadida</taxon>
        <taxon>Hexamitidae</taxon>
        <taxon>Hexamitinae</taxon>
        <taxon>Hexamita</taxon>
    </lineage>
</organism>
<evidence type="ECO:0000256" key="8">
    <source>
        <dbReference type="ARBA" id="ARBA00023010"/>
    </source>
</evidence>
<dbReference type="SMART" id="SM00320">
    <property type="entry name" value="WD40"/>
    <property type="match status" value="4"/>
</dbReference>
<dbReference type="Proteomes" id="UP001642409">
    <property type="component" value="Unassembled WGS sequence"/>
</dbReference>
<reference evidence="11" key="1">
    <citation type="submission" date="2023-06" db="EMBL/GenBank/DDBJ databases">
        <authorList>
            <person name="Kurt Z."/>
        </authorList>
    </citation>
    <scope>NUCLEOTIDE SEQUENCE</scope>
</reference>
<comment type="similarity">
    <text evidence="2">Belongs to the WD repeat SEC13 family.</text>
</comment>
<comment type="caution">
    <text evidence="11">The sequence shown here is derived from an EMBL/GenBank/DDBJ whole genome shotgun (WGS) entry which is preliminary data.</text>
</comment>
<evidence type="ECO:0000256" key="2">
    <source>
        <dbReference type="ARBA" id="ARBA00010102"/>
    </source>
</evidence>
<evidence type="ECO:0000256" key="6">
    <source>
        <dbReference type="ARBA" id="ARBA00022816"/>
    </source>
</evidence>
<sequence>MPNFTTTQAIPFNLGLPTDILDMETDQMDDFMALGCSDGNVYIYKLDSKSDSNQMTHVATLKQHTKPVFCVRWLPMQFGRVLLTSGEDGLLAMYREQNQSFQKVAEQKFQAAVSDMAVSDDILAVTTLDGKLSLFQITAQLKLQQQDIQQFDVPLSVSMTKHAGDQKIIIGCLDGTVHLKQGNNKFTVIHTGSTPCKSVSFGSDLVTDQLSLALAYTDRVILFKVTDKPEFLKEQMIKDVSRAKFNVTGRVLGVSTENGTVQLIDAL</sequence>
<gene>
    <name evidence="11" type="ORF">HINF_LOCUS5053</name>
    <name evidence="12" type="ORF">HINF_LOCUS71626</name>
</gene>
<dbReference type="PANTHER" id="PTHR11024:SF2">
    <property type="entry name" value="PROTEIN SEC13 HOMOLOG"/>
    <property type="match status" value="1"/>
</dbReference>
<evidence type="ECO:0000256" key="5">
    <source>
        <dbReference type="ARBA" id="ARBA00022737"/>
    </source>
</evidence>
<evidence type="ECO:0000256" key="1">
    <source>
        <dbReference type="ARBA" id="ARBA00004567"/>
    </source>
</evidence>
<dbReference type="GO" id="GO:0005198">
    <property type="term" value="F:structural molecule activity"/>
    <property type="evidence" value="ECO:0007669"/>
    <property type="project" value="InterPro"/>
</dbReference>
<protein>
    <submittedName>
        <fullName evidence="11">Sec13</fullName>
    </submittedName>
</protein>
<reference evidence="12 13" key="2">
    <citation type="submission" date="2024-07" db="EMBL/GenBank/DDBJ databases">
        <authorList>
            <person name="Akdeniz Z."/>
        </authorList>
    </citation>
    <scope>NUCLEOTIDE SEQUENCE [LARGE SCALE GENOMIC DNA]</scope>
</reference>
<keyword evidence="13" id="KW-1185">Reference proteome</keyword>
<keyword evidence="6" id="KW-0509">mRNA transport</keyword>
<dbReference type="SUPFAM" id="SSF50978">
    <property type="entry name" value="WD40 repeat-like"/>
    <property type="match status" value="1"/>
</dbReference>
<evidence type="ECO:0000256" key="7">
    <source>
        <dbReference type="ARBA" id="ARBA00022927"/>
    </source>
</evidence>
<dbReference type="GO" id="GO:0030127">
    <property type="term" value="C:COPII vesicle coat"/>
    <property type="evidence" value="ECO:0007669"/>
    <property type="project" value="TreeGrafter"/>
</dbReference>
<evidence type="ECO:0000313" key="13">
    <source>
        <dbReference type="Proteomes" id="UP001642409"/>
    </source>
</evidence>
<accession>A0AA86NDL3</accession>
<dbReference type="EMBL" id="CATOUU010000131">
    <property type="protein sequence ID" value="CAI9917408.1"/>
    <property type="molecule type" value="Genomic_DNA"/>
</dbReference>
<keyword evidence="10" id="KW-0539">Nucleus</keyword>
<keyword evidence="9" id="KW-0906">Nuclear pore complex</keyword>
<name>A0AA86NDL3_9EUKA</name>
<dbReference type="GO" id="GO:0090114">
    <property type="term" value="P:COPII-coated vesicle budding"/>
    <property type="evidence" value="ECO:0007669"/>
    <property type="project" value="TreeGrafter"/>
</dbReference>
<dbReference type="GO" id="GO:0006606">
    <property type="term" value="P:protein import into nucleus"/>
    <property type="evidence" value="ECO:0007669"/>
    <property type="project" value="TreeGrafter"/>
</dbReference>
<keyword evidence="5" id="KW-0677">Repeat</keyword>
<evidence type="ECO:0000256" key="3">
    <source>
        <dbReference type="ARBA" id="ARBA00022448"/>
    </source>
</evidence>
<dbReference type="AlphaFoldDB" id="A0AA86NDL3"/>
<keyword evidence="3" id="KW-0813">Transport</keyword>
<keyword evidence="7" id="KW-0653">Protein transport</keyword>
<dbReference type="GO" id="GO:0031080">
    <property type="term" value="C:nuclear pore outer ring"/>
    <property type="evidence" value="ECO:0007669"/>
    <property type="project" value="TreeGrafter"/>
</dbReference>
<dbReference type="Gene3D" id="2.130.10.10">
    <property type="entry name" value="YVTN repeat-like/Quinoprotein amine dehydrogenase"/>
    <property type="match status" value="1"/>
</dbReference>
<dbReference type="PANTHER" id="PTHR11024">
    <property type="entry name" value="NUCLEAR PORE COMPLEX PROTEIN SEC13 / SEH1 FAMILY MEMBER"/>
    <property type="match status" value="1"/>
</dbReference>
<evidence type="ECO:0000256" key="4">
    <source>
        <dbReference type="ARBA" id="ARBA00022574"/>
    </source>
</evidence>